<dbReference type="InterPro" id="IPR050319">
    <property type="entry name" value="ABC_transp_ATP-bind"/>
</dbReference>
<evidence type="ECO:0000256" key="3">
    <source>
        <dbReference type="ARBA" id="ARBA00022741"/>
    </source>
</evidence>
<dbReference type="SUPFAM" id="SSF52540">
    <property type="entry name" value="P-loop containing nucleoside triphosphate hydrolases"/>
    <property type="match status" value="2"/>
</dbReference>
<gene>
    <name evidence="6" type="ORF">ACFYXQ_42935</name>
</gene>
<sequence length="493" mass="52587">MDEVGGVLVSLRRVRVCAGDAVLVDDIDLEVRAGEILTLFGPSGAGKTTIACVLAGIERPGITVSGEVRHGDAEPRIGLLPQHAAATLNPARRIGAALGELAQLHHVRPGRWRDRWEVRRKRVAQALSAAGFHADTAERIMRRFPHEFSGGERARLALAQVLACEPDVVVVDEPTVGLDPIARAALLSGLAALRRSGKAVVLITHDRVAAQQIGDRTEFVRDGRLATDEPAAPAAPSQPARPPAGETILRMRNVSVTLRNSAALHEVDLELRRGELVGVIGASGAGKTTIARCIAGLVRPSTGEICLDGEPIPVLRKRSRAQVAAVQYVWQESAASFDPRRTVLDQVAATAVRLRGLDRTSARGEAVEALSDLEITADQAARYPSGLSGGQLQRGALARALLARPRVLICDEITTALDHPLAQRILDHLEQRRRDTGTTVLLIGHDLVGQLNRTDRLAMVDDGRIVTTGTPQELLADPQSPVVGHLLAAEAPA</sequence>
<evidence type="ECO:0000313" key="7">
    <source>
        <dbReference type="Proteomes" id="UP001601992"/>
    </source>
</evidence>
<name>A0ABW6SDY8_9NOCA</name>
<evidence type="ECO:0000259" key="5">
    <source>
        <dbReference type="PROSITE" id="PS50893"/>
    </source>
</evidence>
<dbReference type="InterPro" id="IPR027417">
    <property type="entry name" value="P-loop_NTPase"/>
</dbReference>
<accession>A0ABW6SDY8</accession>
<dbReference type="Pfam" id="PF00005">
    <property type="entry name" value="ABC_tran"/>
    <property type="match status" value="2"/>
</dbReference>
<evidence type="ECO:0000256" key="4">
    <source>
        <dbReference type="ARBA" id="ARBA00022840"/>
    </source>
</evidence>
<dbReference type="InterPro" id="IPR017871">
    <property type="entry name" value="ABC_transporter-like_CS"/>
</dbReference>
<evidence type="ECO:0000313" key="6">
    <source>
        <dbReference type="EMBL" id="MFF3574525.1"/>
    </source>
</evidence>
<dbReference type="InterPro" id="IPR003593">
    <property type="entry name" value="AAA+_ATPase"/>
</dbReference>
<proteinExistence type="inferred from homology"/>
<feature type="domain" description="ABC transporter" evidence="5">
    <location>
        <begin position="249"/>
        <end position="487"/>
    </location>
</feature>
<organism evidence="6 7">
    <name type="scientific">Nocardia jiangxiensis</name>
    <dbReference type="NCBI Taxonomy" id="282685"/>
    <lineage>
        <taxon>Bacteria</taxon>
        <taxon>Bacillati</taxon>
        <taxon>Actinomycetota</taxon>
        <taxon>Actinomycetes</taxon>
        <taxon>Mycobacteriales</taxon>
        <taxon>Nocardiaceae</taxon>
        <taxon>Nocardia</taxon>
    </lineage>
</organism>
<keyword evidence="4 6" id="KW-0067">ATP-binding</keyword>
<dbReference type="EMBL" id="JBIAQY010000027">
    <property type="protein sequence ID" value="MFF3574525.1"/>
    <property type="molecule type" value="Genomic_DNA"/>
</dbReference>
<keyword evidence="7" id="KW-1185">Reference proteome</keyword>
<dbReference type="InterPro" id="IPR003439">
    <property type="entry name" value="ABC_transporter-like_ATP-bd"/>
</dbReference>
<comment type="caution">
    <text evidence="6">The sequence shown here is derived from an EMBL/GenBank/DDBJ whole genome shotgun (WGS) entry which is preliminary data.</text>
</comment>
<dbReference type="CDD" id="cd03257">
    <property type="entry name" value="ABC_NikE_OppD_transporters"/>
    <property type="match status" value="1"/>
</dbReference>
<keyword evidence="3" id="KW-0547">Nucleotide-binding</keyword>
<dbReference type="GO" id="GO:0005524">
    <property type="term" value="F:ATP binding"/>
    <property type="evidence" value="ECO:0007669"/>
    <property type="project" value="UniProtKB-KW"/>
</dbReference>
<keyword evidence="2" id="KW-0813">Transport</keyword>
<comment type="similarity">
    <text evidence="1">Belongs to the ABC transporter superfamily.</text>
</comment>
<dbReference type="SMART" id="SM00382">
    <property type="entry name" value="AAA"/>
    <property type="match status" value="2"/>
</dbReference>
<dbReference type="Gene3D" id="3.40.50.300">
    <property type="entry name" value="P-loop containing nucleotide triphosphate hydrolases"/>
    <property type="match status" value="2"/>
</dbReference>
<dbReference type="PROSITE" id="PS00211">
    <property type="entry name" value="ABC_TRANSPORTER_1"/>
    <property type="match status" value="1"/>
</dbReference>
<protein>
    <submittedName>
        <fullName evidence="6">ABC transporter ATP-binding protein</fullName>
    </submittedName>
</protein>
<dbReference type="RefSeq" id="WP_387406877.1">
    <property type="nucleotide sequence ID" value="NZ_JBIAQY010000027.1"/>
</dbReference>
<evidence type="ECO:0000256" key="1">
    <source>
        <dbReference type="ARBA" id="ARBA00005417"/>
    </source>
</evidence>
<dbReference type="PROSITE" id="PS50893">
    <property type="entry name" value="ABC_TRANSPORTER_2"/>
    <property type="match status" value="2"/>
</dbReference>
<dbReference type="PANTHER" id="PTHR43776:SF7">
    <property type="entry name" value="D,D-DIPEPTIDE TRANSPORT ATP-BINDING PROTEIN DDPF-RELATED"/>
    <property type="match status" value="1"/>
</dbReference>
<feature type="domain" description="ABC transporter" evidence="5">
    <location>
        <begin position="9"/>
        <end position="247"/>
    </location>
</feature>
<dbReference type="Proteomes" id="UP001601992">
    <property type="component" value="Unassembled WGS sequence"/>
</dbReference>
<evidence type="ECO:0000256" key="2">
    <source>
        <dbReference type="ARBA" id="ARBA00022448"/>
    </source>
</evidence>
<reference evidence="6 7" key="1">
    <citation type="submission" date="2024-10" db="EMBL/GenBank/DDBJ databases">
        <title>The Natural Products Discovery Center: Release of the First 8490 Sequenced Strains for Exploring Actinobacteria Biosynthetic Diversity.</title>
        <authorList>
            <person name="Kalkreuter E."/>
            <person name="Kautsar S.A."/>
            <person name="Yang D."/>
            <person name="Bader C.D."/>
            <person name="Teijaro C.N."/>
            <person name="Fluegel L."/>
            <person name="Davis C.M."/>
            <person name="Simpson J.R."/>
            <person name="Lauterbach L."/>
            <person name="Steele A.D."/>
            <person name="Gui C."/>
            <person name="Meng S."/>
            <person name="Li G."/>
            <person name="Viehrig K."/>
            <person name="Ye F."/>
            <person name="Su P."/>
            <person name="Kiefer A.F."/>
            <person name="Nichols A."/>
            <person name="Cepeda A.J."/>
            <person name="Yan W."/>
            <person name="Fan B."/>
            <person name="Jiang Y."/>
            <person name="Adhikari A."/>
            <person name="Zheng C.-J."/>
            <person name="Schuster L."/>
            <person name="Cowan T.M."/>
            <person name="Smanski M.J."/>
            <person name="Chevrette M.G."/>
            <person name="De Carvalho L.P.S."/>
            <person name="Shen B."/>
        </authorList>
    </citation>
    <scope>NUCLEOTIDE SEQUENCE [LARGE SCALE GENOMIC DNA]</scope>
    <source>
        <strain evidence="6 7">NPDC002593</strain>
    </source>
</reference>
<dbReference type="PANTHER" id="PTHR43776">
    <property type="entry name" value="TRANSPORT ATP-BINDING PROTEIN"/>
    <property type="match status" value="1"/>
</dbReference>